<dbReference type="RefSeq" id="WP_259548560.1">
    <property type="nucleotide sequence ID" value="NZ_BAABHW010000003.1"/>
</dbReference>
<keyword evidence="7" id="KW-1185">Reference proteome</keyword>
<evidence type="ECO:0000256" key="1">
    <source>
        <dbReference type="ARBA" id="ARBA00022448"/>
    </source>
</evidence>
<dbReference type="InterPro" id="IPR012127">
    <property type="entry name" value="Cyt_c_prime"/>
</dbReference>
<gene>
    <name evidence="6" type="ORF">GCM10023209_25110</name>
</gene>
<keyword evidence="3" id="KW-0479">Metal-binding</keyword>
<dbReference type="PROSITE" id="PS51009">
    <property type="entry name" value="CYTCII"/>
    <property type="match status" value="1"/>
</dbReference>
<evidence type="ECO:0000256" key="4">
    <source>
        <dbReference type="ARBA" id="ARBA00022982"/>
    </source>
</evidence>
<dbReference type="InterPro" id="IPR002321">
    <property type="entry name" value="Cyt_c_II"/>
</dbReference>
<name>A0ABP9LIV8_9RHOB</name>
<keyword evidence="1" id="KW-0813">Transport</keyword>
<evidence type="ECO:0000313" key="6">
    <source>
        <dbReference type="EMBL" id="GAA5076249.1"/>
    </source>
</evidence>
<evidence type="ECO:0008006" key="8">
    <source>
        <dbReference type="Google" id="ProtNLM"/>
    </source>
</evidence>
<evidence type="ECO:0000313" key="7">
    <source>
        <dbReference type="Proteomes" id="UP001499910"/>
    </source>
</evidence>
<dbReference type="SUPFAM" id="SSF47175">
    <property type="entry name" value="Cytochromes"/>
    <property type="match status" value="1"/>
</dbReference>
<dbReference type="EMBL" id="BAABHW010000003">
    <property type="protein sequence ID" value="GAA5076249.1"/>
    <property type="molecule type" value="Genomic_DNA"/>
</dbReference>
<keyword evidence="4" id="KW-0249">Electron transport</keyword>
<organism evidence="6 7">
    <name type="scientific">[Roseibacterium] beibuensis</name>
    <dbReference type="NCBI Taxonomy" id="1193142"/>
    <lineage>
        <taxon>Bacteria</taxon>
        <taxon>Pseudomonadati</taxon>
        <taxon>Pseudomonadota</taxon>
        <taxon>Alphaproteobacteria</taxon>
        <taxon>Rhodobacterales</taxon>
        <taxon>Roseobacteraceae</taxon>
        <taxon>Roseicyclus</taxon>
    </lineage>
</organism>
<evidence type="ECO:0000256" key="5">
    <source>
        <dbReference type="ARBA" id="ARBA00023004"/>
    </source>
</evidence>
<dbReference type="Pfam" id="PF01322">
    <property type="entry name" value="Cytochrom_C_2"/>
    <property type="match status" value="1"/>
</dbReference>
<keyword evidence="5" id="KW-0408">Iron</keyword>
<sequence>MKLSSALTLGVAVAIGTAAVAHQGVENPAVLARMNNMTDMGDSVEALVNMMRGTTAFDRALANQALQDLRTQSSEIVPLFRNPGDDPATEALDTIWLEFADFTNRANRLEMAAGELAGGIETLGDVRPALQSIGETCSGCHDIYRQE</sequence>
<keyword evidence="2" id="KW-0349">Heme</keyword>
<dbReference type="PIRSF" id="PIRSF000027">
    <property type="entry name" value="Cytc_c_prime"/>
    <property type="match status" value="1"/>
</dbReference>
<dbReference type="Gene3D" id="1.20.120.10">
    <property type="entry name" value="Cytochrome c/b562"/>
    <property type="match status" value="1"/>
</dbReference>
<accession>A0ABP9LIV8</accession>
<evidence type="ECO:0000256" key="3">
    <source>
        <dbReference type="ARBA" id="ARBA00022723"/>
    </source>
</evidence>
<comment type="caution">
    <text evidence="6">The sequence shown here is derived from an EMBL/GenBank/DDBJ whole genome shotgun (WGS) entry which is preliminary data.</text>
</comment>
<dbReference type="Proteomes" id="UP001499910">
    <property type="component" value="Unassembled WGS sequence"/>
</dbReference>
<reference evidence="7" key="1">
    <citation type="journal article" date="2019" name="Int. J. Syst. Evol. Microbiol.">
        <title>The Global Catalogue of Microorganisms (GCM) 10K type strain sequencing project: providing services to taxonomists for standard genome sequencing and annotation.</title>
        <authorList>
            <consortium name="The Broad Institute Genomics Platform"/>
            <consortium name="The Broad Institute Genome Sequencing Center for Infectious Disease"/>
            <person name="Wu L."/>
            <person name="Ma J."/>
        </authorList>
    </citation>
    <scope>NUCLEOTIDE SEQUENCE [LARGE SCALE GENOMIC DNA]</scope>
    <source>
        <strain evidence="7">JCM 18015</strain>
    </source>
</reference>
<evidence type="ECO:0000256" key="2">
    <source>
        <dbReference type="ARBA" id="ARBA00022617"/>
    </source>
</evidence>
<dbReference type="InterPro" id="IPR010980">
    <property type="entry name" value="Cyt_c/b562"/>
</dbReference>
<proteinExistence type="predicted"/>
<protein>
    <recommendedName>
        <fullName evidence="8">Cytochrome c556</fullName>
    </recommendedName>
</protein>